<dbReference type="SUPFAM" id="SSF75420">
    <property type="entry name" value="YhbC-like, N-terminal domain"/>
    <property type="match status" value="1"/>
</dbReference>
<keyword evidence="7" id="KW-1185">Reference proteome</keyword>
<reference evidence="6 7" key="1">
    <citation type="submission" date="2019-07" db="EMBL/GenBank/DDBJ databases">
        <title>Genomic Encyclopedia of Archaeal and Bacterial Type Strains, Phase II (KMG-II): from individual species to whole genera.</title>
        <authorList>
            <person name="Goeker M."/>
        </authorList>
    </citation>
    <scope>NUCLEOTIDE SEQUENCE [LARGE SCALE GENOMIC DNA]</scope>
    <source>
        <strain evidence="6 7">ATCC BAA-1139</strain>
    </source>
</reference>
<dbReference type="Pfam" id="PF02576">
    <property type="entry name" value="RimP_N"/>
    <property type="match status" value="1"/>
</dbReference>
<gene>
    <name evidence="3" type="primary">rimP</name>
    <name evidence="6" type="ORF">JN12_01459</name>
</gene>
<dbReference type="Gene3D" id="2.30.30.180">
    <property type="entry name" value="Ribosome maturation factor RimP, C-terminal domain"/>
    <property type="match status" value="1"/>
</dbReference>
<evidence type="ECO:0000259" key="5">
    <source>
        <dbReference type="Pfam" id="PF17384"/>
    </source>
</evidence>
<evidence type="ECO:0000313" key="6">
    <source>
        <dbReference type="EMBL" id="TWJ19659.1"/>
    </source>
</evidence>
<dbReference type="SUPFAM" id="SSF74942">
    <property type="entry name" value="YhbC-like, C-terminal domain"/>
    <property type="match status" value="1"/>
</dbReference>
<evidence type="ECO:0000256" key="2">
    <source>
        <dbReference type="ARBA" id="ARBA00022517"/>
    </source>
</evidence>
<name>A0A562VP38_9BACT</name>
<proteinExistence type="inferred from homology"/>
<dbReference type="InterPro" id="IPR036847">
    <property type="entry name" value="RimP_C_sf"/>
</dbReference>
<dbReference type="Pfam" id="PF17384">
    <property type="entry name" value="DUF150_C"/>
    <property type="match status" value="1"/>
</dbReference>
<accession>A0A562VP38</accession>
<dbReference type="InterPro" id="IPR028989">
    <property type="entry name" value="RimP_N"/>
</dbReference>
<dbReference type="InterPro" id="IPR028998">
    <property type="entry name" value="RimP_C"/>
</dbReference>
<dbReference type="PANTHER" id="PTHR33867:SF1">
    <property type="entry name" value="RIBOSOME MATURATION FACTOR RIMP"/>
    <property type="match status" value="1"/>
</dbReference>
<dbReference type="InterPro" id="IPR003728">
    <property type="entry name" value="Ribosome_maturation_RimP"/>
</dbReference>
<organism evidence="6 7">
    <name type="scientific">Geobacter argillaceus</name>
    <dbReference type="NCBI Taxonomy" id="345631"/>
    <lineage>
        <taxon>Bacteria</taxon>
        <taxon>Pseudomonadati</taxon>
        <taxon>Thermodesulfobacteriota</taxon>
        <taxon>Desulfuromonadia</taxon>
        <taxon>Geobacterales</taxon>
        <taxon>Geobacteraceae</taxon>
        <taxon>Geobacter</taxon>
    </lineage>
</organism>
<feature type="domain" description="Ribosome maturation factor RimP N-terminal" evidence="4">
    <location>
        <begin position="40"/>
        <end position="111"/>
    </location>
</feature>
<comment type="subcellular location">
    <subcellularLocation>
        <location evidence="3">Cytoplasm</location>
    </subcellularLocation>
</comment>
<dbReference type="GO" id="GO:0005829">
    <property type="term" value="C:cytosol"/>
    <property type="evidence" value="ECO:0007669"/>
    <property type="project" value="TreeGrafter"/>
</dbReference>
<dbReference type="PANTHER" id="PTHR33867">
    <property type="entry name" value="RIBOSOME MATURATION FACTOR RIMP"/>
    <property type="match status" value="1"/>
</dbReference>
<dbReference type="CDD" id="cd01734">
    <property type="entry name" value="YlxS_C"/>
    <property type="match status" value="1"/>
</dbReference>
<evidence type="ECO:0000256" key="1">
    <source>
        <dbReference type="ARBA" id="ARBA00022490"/>
    </source>
</evidence>
<dbReference type="EMBL" id="VLLN01000007">
    <property type="protein sequence ID" value="TWJ19659.1"/>
    <property type="molecule type" value="Genomic_DNA"/>
</dbReference>
<dbReference type="GO" id="GO:0000028">
    <property type="term" value="P:ribosomal small subunit assembly"/>
    <property type="evidence" value="ECO:0007669"/>
    <property type="project" value="TreeGrafter"/>
</dbReference>
<dbReference type="AlphaFoldDB" id="A0A562VP38"/>
<protein>
    <recommendedName>
        <fullName evidence="3">Ribosome maturation factor RimP</fullName>
    </recommendedName>
</protein>
<evidence type="ECO:0000313" key="7">
    <source>
        <dbReference type="Proteomes" id="UP000319449"/>
    </source>
</evidence>
<feature type="domain" description="Ribosome maturation factor RimP C-terminal" evidence="5">
    <location>
        <begin position="115"/>
        <end position="186"/>
    </location>
</feature>
<keyword evidence="1 3" id="KW-0963">Cytoplasm</keyword>
<dbReference type="Proteomes" id="UP000319449">
    <property type="component" value="Unassembled WGS sequence"/>
</dbReference>
<sequence>MLIDLTHNLPFTKSELLQLAFFYVKRSMAQTDVVQNIEKLVQPLLSAFGVELVDLEYKREGRQMMLRLYLDKPGGITLDDCAEVSREFSTILDVEDCIPGEYTLEVSSPGLNRPLKKQSDFERAIGRLVKVKTFAQVADEHGNQRKTFLGTLQGLEGDAVVVLLTEGQRAVIPFNQVAKANLEFEF</sequence>
<comment type="similarity">
    <text evidence="3">Belongs to the RimP family.</text>
</comment>
<dbReference type="GO" id="GO:0006412">
    <property type="term" value="P:translation"/>
    <property type="evidence" value="ECO:0007669"/>
    <property type="project" value="TreeGrafter"/>
</dbReference>
<dbReference type="Gene3D" id="3.30.300.70">
    <property type="entry name" value="RimP-like superfamily, N-terminal"/>
    <property type="match status" value="1"/>
</dbReference>
<evidence type="ECO:0000256" key="3">
    <source>
        <dbReference type="HAMAP-Rule" id="MF_01077"/>
    </source>
</evidence>
<keyword evidence="2 3" id="KW-0690">Ribosome biogenesis</keyword>
<comment type="caution">
    <text evidence="6">The sequence shown here is derived from an EMBL/GenBank/DDBJ whole genome shotgun (WGS) entry which is preliminary data.</text>
</comment>
<dbReference type="FunFam" id="3.30.300.70:FF:000001">
    <property type="entry name" value="Ribosome maturation factor RimP"/>
    <property type="match status" value="1"/>
</dbReference>
<dbReference type="NCBIfam" id="NF011241">
    <property type="entry name" value="PRK14647.1"/>
    <property type="match status" value="1"/>
</dbReference>
<evidence type="ECO:0000259" key="4">
    <source>
        <dbReference type="Pfam" id="PF02576"/>
    </source>
</evidence>
<comment type="function">
    <text evidence="3">Required for maturation of 30S ribosomal subunits.</text>
</comment>
<dbReference type="InterPro" id="IPR035956">
    <property type="entry name" value="RimP_N_sf"/>
</dbReference>
<dbReference type="HAMAP" id="MF_01077">
    <property type="entry name" value="RimP"/>
    <property type="match status" value="1"/>
</dbReference>